<evidence type="ECO:0000256" key="7">
    <source>
        <dbReference type="ARBA" id="ARBA00023136"/>
    </source>
</evidence>
<proteinExistence type="inferred from homology"/>
<comment type="caution">
    <text evidence="13">The sequence shown here is derived from an EMBL/GenBank/DDBJ whole genome shotgun (WGS) entry which is preliminary data.</text>
</comment>
<feature type="region of interest" description="Disordered" evidence="11">
    <location>
        <begin position="417"/>
        <end position="440"/>
    </location>
</feature>
<evidence type="ECO:0000256" key="4">
    <source>
        <dbReference type="ARBA" id="ARBA00012350"/>
    </source>
</evidence>
<dbReference type="SUPFAM" id="SSF48208">
    <property type="entry name" value="Six-hairpin glycosidases"/>
    <property type="match status" value="1"/>
</dbReference>
<comment type="subcellular location">
    <subcellularLocation>
        <location evidence="2">Endomembrane system</location>
    </subcellularLocation>
</comment>
<reference evidence="13 14" key="1">
    <citation type="submission" date="2023-08" db="EMBL/GenBank/DDBJ databases">
        <title>Black Yeasts Isolated from many extreme environments.</title>
        <authorList>
            <person name="Coleine C."/>
            <person name="Stajich J.E."/>
            <person name="Selbmann L."/>
        </authorList>
    </citation>
    <scope>NUCLEOTIDE SEQUENCE [LARGE SCALE GENOMIC DNA]</scope>
    <source>
        <strain evidence="13 14">CCFEE 5910</strain>
    </source>
</reference>
<evidence type="ECO:0000256" key="8">
    <source>
        <dbReference type="ARBA" id="ARBA00023180"/>
    </source>
</evidence>
<dbReference type="InterPro" id="IPR008928">
    <property type="entry name" value="6-hairpin_glycosidase_sf"/>
</dbReference>
<dbReference type="Proteomes" id="UP001309876">
    <property type="component" value="Unassembled WGS sequence"/>
</dbReference>
<keyword evidence="9 10" id="KW-0326">Glycosidase</keyword>
<dbReference type="InterPro" id="IPR014480">
    <property type="entry name" value="Mannan-1_6-alpha_mannosidase"/>
</dbReference>
<sequence>MFSPLLYFVSLLGFVATARSIVLDINNRESIVNATALLAHGVQELYDGNRTGGTLGKWHYPPYYWWESGGAWGGMMQYWAWTRDESYNQVMMEALVSQLGPNYNFVRVEEAFDTGNDDQAFWVFVAMSAAEYGFPPPPPPAPAWHVVVENAWNDYFHRWNTTFCNGGLKWQFYPANLGYEYKNSISNGAFFQLSARLARFTGNATYIEWAGKIWDWVENIGLMSTTYDIYDGTDEKINCSAVDHHQWTYNVGVFLYGAAMMANYTNNVQVWVDRTTGLLSATDSFFTPFTNATNIMFEAACELQSVCNVDQLSMKAYLSRWMSASSILAPYIADRVGTLLRASALGAASACTSGTYGNTCGSKWYINGFDNLTGLGQQLSALEVVTGLLANGSEPPRHMPNVTIAYPTILPTTVSPSIDSTSTAPPLHDPPSTDSASRSDTAKYGGLLMGLVHLLL</sequence>
<dbReference type="EC" id="3.2.1.101" evidence="4 10"/>
<keyword evidence="14" id="KW-1185">Reference proteome</keyword>
<comment type="catalytic activity">
    <reaction evidence="1 10">
        <text>Random hydrolysis of (1-&gt;6)-alpha-D-mannosidic linkages in unbranched (1-&gt;6)-mannans.</text>
        <dbReference type="EC" id="3.2.1.101"/>
    </reaction>
</comment>
<dbReference type="PANTHER" id="PTHR12145">
    <property type="entry name" value="MANNAN ENDO-1,6-ALPHA-MANNOSIDASE DCW1"/>
    <property type="match status" value="1"/>
</dbReference>
<gene>
    <name evidence="13" type="ORF">LTR05_004004</name>
</gene>
<dbReference type="FunFam" id="1.50.10.20:FF:000006">
    <property type="entry name" value="Mannan endo-1,6-alpha-mannosidase"/>
    <property type="match status" value="1"/>
</dbReference>
<dbReference type="GO" id="GO:0016052">
    <property type="term" value="P:carbohydrate catabolic process"/>
    <property type="evidence" value="ECO:0007669"/>
    <property type="project" value="InterPro"/>
</dbReference>
<keyword evidence="8" id="KW-0325">Glycoprotein</keyword>
<evidence type="ECO:0000256" key="11">
    <source>
        <dbReference type="SAM" id="MobiDB-lite"/>
    </source>
</evidence>
<evidence type="ECO:0000256" key="9">
    <source>
        <dbReference type="ARBA" id="ARBA00023295"/>
    </source>
</evidence>
<evidence type="ECO:0000256" key="3">
    <source>
        <dbReference type="ARBA" id="ARBA00009699"/>
    </source>
</evidence>
<dbReference type="InterPro" id="IPR005198">
    <property type="entry name" value="Glyco_hydro_76"/>
</dbReference>
<evidence type="ECO:0000256" key="12">
    <source>
        <dbReference type="SAM" id="SignalP"/>
    </source>
</evidence>
<evidence type="ECO:0000256" key="2">
    <source>
        <dbReference type="ARBA" id="ARBA00004308"/>
    </source>
</evidence>
<evidence type="ECO:0000313" key="14">
    <source>
        <dbReference type="Proteomes" id="UP001309876"/>
    </source>
</evidence>
<feature type="chain" id="PRO_5042929280" description="Mannan endo-1,6-alpha-mannosidase" evidence="12">
    <location>
        <begin position="21"/>
        <end position="456"/>
    </location>
</feature>
<protein>
    <recommendedName>
        <fullName evidence="4 10">Mannan endo-1,6-alpha-mannosidase</fullName>
        <ecNumber evidence="4 10">3.2.1.101</ecNumber>
    </recommendedName>
</protein>
<dbReference type="GO" id="GO:0012505">
    <property type="term" value="C:endomembrane system"/>
    <property type="evidence" value="ECO:0007669"/>
    <property type="project" value="UniProtKB-SubCell"/>
</dbReference>
<organism evidence="13 14">
    <name type="scientific">Lithohypha guttulata</name>
    <dbReference type="NCBI Taxonomy" id="1690604"/>
    <lineage>
        <taxon>Eukaryota</taxon>
        <taxon>Fungi</taxon>
        <taxon>Dikarya</taxon>
        <taxon>Ascomycota</taxon>
        <taxon>Pezizomycotina</taxon>
        <taxon>Eurotiomycetes</taxon>
        <taxon>Chaetothyriomycetidae</taxon>
        <taxon>Chaetothyriales</taxon>
        <taxon>Trichomeriaceae</taxon>
        <taxon>Lithohypha</taxon>
    </lineage>
</organism>
<dbReference type="EMBL" id="JAVRRJ010000003">
    <property type="protein sequence ID" value="KAK5086836.1"/>
    <property type="molecule type" value="Genomic_DNA"/>
</dbReference>
<comment type="similarity">
    <text evidence="3 10">Belongs to the glycosyl hydrolase 76 family.</text>
</comment>
<keyword evidence="7" id="KW-0472">Membrane</keyword>
<accession>A0AAN7YH97</accession>
<dbReference type="GO" id="GO:0008496">
    <property type="term" value="F:mannan endo-1,6-alpha-mannosidase activity"/>
    <property type="evidence" value="ECO:0007669"/>
    <property type="project" value="UniProtKB-UniRule"/>
</dbReference>
<dbReference type="PIRSF" id="PIRSF016302">
    <property type="entry name" value="Man_a_manosd"/>
    <property type="match status" value="1"/>
</dbReference>
<dbReference type="Gene3D" id="1.50.10.20">
    <property type="match status" value="1"/>
</dbReference>
<keyword evidence="5 12" id="KW-0732">Signal</keyword>
<evidence type="ECO:0000256" key="6">
    <source>
        <dbReference type="ARBA" id="ARBA00022801"/>
    </source>
</evidence>
<evidence type="ECO:0000256" key="5">
    <source>
        <dbReference type="ARBA" id="ARBA00022729"/>
    </source>
</evidence>
<dbReference type="GO" id="GO:0009272">
    <property type="term" value="P:fungal-type cell wall biogenesis"/>
    <property type="evidence" value="ECO:0007669"/>
    <property type="project" value="TreeGrafter"/>
</dbReference>
<evidence type="ECO:0000313" key="13">
    <source>
        <dbReference type="EMBL" id="KAK5086836.1"/>
    </source>
</evidence>
<name>A0AAN7YH97_9EURO</name>
<dbReference type="PANTHER" id="PTHR12145:SF36">
    <property type="entry name" value="MANNAN ENDO-1,6-ALPHA-MANNOSIDASE DCW1"/>
    <property type="match status" value="1"/>
</dbReference>
<dbReference type="AlphaFoldDB" id="A0AAN7YH97"/>
<dbReference type="Pfam" id="PF03663">
    <property type="entry name" value="Glyco_hydro_76"/>
    <property type="match status" value="1"/>
</dbReference>
<evidence type="ECO:0000256" key="10">
    <source>
        <dbReference type="PIRNR" id="PIRNR016302"/>
    </source>
</evidence>
<keyword evidence="6 10" id="KW-0378">Hydrolase</keyword>
<feature type="signal peptide" evidence="12">
    <location>
        <begin position="1"/>
        <end position="20"/>
    </location>
</feature>
<evidence type="ECO:0000256" key="1">
    <source>
        <dbReference type="ARBA" id="ARBA00001452"/>
    </source>
</evidence>